<organism evidence="1 2">
    <name type="scientific">Pedobacter cryotolerans</name>
    <dbReference type="NCBI Taxonomy" id="2571270"/>
    <lineage>
        <taxon>Bacteria</taxon>
        <taxon>Pseudomonadati</taxon>
        <taxon>Bacteroidota</taxon>
        <taxon>Sphingobacteriia</taxon>
        <taxon>Sphingobacteriales</taxon>
        <taxon>Sphingobacteriaceae</taxon>
        <taxon>Pedobacter</taxon>
    </lineage>
</organism>
<dbReference type="PROSITE" id="PS51257">
    <property type="entry name" value="PROKAR_LIPOPROTEIN"/>
    <property type="match status" value="1"/>
</dbReference>
<evidence type="ECO:0008006" key="3">
    <source>
        <dbReference type="Google" id="ProtNLM"/>
    </source>
</evidence>
<keyword evidence="2" id="KW-1185">Reference proteome</keyword>
<proteinExistence type="predicted"/>
<reference evidence="1 2" key="1">
    <citation type="submission" date="2019-04" db="EMBL/GenBank/DDBJ databases">
        <title>Pedobacter sp. AR-2-6 sp. nov., isolated from Arctic soil.</title>
        <authorList>
            <person name="Dahal R.H."/>
            <person name="Kim D.-U."/>
        </authorList>
    </citation>
    <scope>NUCLEOTIDE SEQUENCE [LARGE SCALE GENOMIC DNA]</scope>
    <source>
        <strain evidence="1 2">AR-2-6</strain>
    </source>
</reference>
<evidence type="ECO:0000313" key="2">
    <source>
        <dbReference type="Proteomes" id="UP000310477"/>
    </source>
</evidence>
<sequence>MKKLIIPFLSILLISCTNNEKQQTVVAEEKAIETIKSGTKVIELATDPIDNIKQKVAEINTIQLDQKHFEFTCDELTKIDYYYNNGKLVKISIDFGTVGDAYAKEDYYYEEGKLIFKYEFVEGGPACEGCITKNEYRSYILNNKVIKYLKNKDAAACRKCEFTANSKELRLIETMNVAGIKGVLCR</sequence>
<evidence type="ECO:0000313" key="1">
    <source>
        <dbReference type="EMBL" id="TKC02629.1"/>
    </source>
</evidence>
<dbReference type="Proteomes" id="UP000310477">
    <property type="component" value="Unassembled WGS sequence"/>
</dbReference>
<dbReference type="EMBL" id="SWBO01000002">
    <property type="protein sequence ID" value="TKC02629.1"/>
    <property type="molecule type" value="Genomic_DNA"/>
</dbReference>
<protein>
    <recommendedName>
        <fullName evidence="3">Lipoprotein</fullName>
    </recommendedName>
</protein>
<comment type="caution">
    <text evidence="1">The sequence shown here is derived from an EMBL/GenBank/DDBJ whole genome shotgun (WGS) entry which is preliminary data.</text>
</comment>
<gene>
    <name evidence="1" type="ORF">FA045_04970</name>
</gene>
<dbReference type="AlphaFoldDB" id="A0A4U1C9P5"/>
<accession>A0A4U1C9P5</accession>
<name>A0A4U1C9P5_9SPHI</name>